<name>A0A172TV62_9BACT</name>
<protein>
    <recommendedName>
        <fullName evidence="4">Chemotaxis methyl-accepting receptor HlyB-like 4HB MCP domain-containing protein</fullName>
    </recommendedName>
</protein>
<keyword evidence="1" id="KW-0812">Transmembrane</keyword>
<gene>
    <name evidence="2" type="ORF">SY85_10870</name>
</gene>
<keyword evidence="3" id="KW-1185">Reference proteome</keyword>
<dbReference type="RefSeq" id="WP_066404405.1">
    <property type="nucleotide sequence ID" value="NZ_CP011390.1"/>
</dbReference>
<accession>A0A172TV62</accession>
<keyword evidence="1" id="KW-0472">Membrane</keyword>
<evidence type="ECO:0000256" key="1">
    <source>
        <dbReference type="SAM" id="Phobius"/>
    </source>
</evidence>
<organism evidence="2 3">
    <name type="scientific">Flavisolibacter tropicus</name>
    <dbReference type="NCBI Taxonomy" id="1492898"/>
    <lineage>
        <taxon>Bacteria</taxon>
        <taxon>Pseudomonadati</taxon>
        <taxon>Bacteroidota</taxon>
        <taxon>Chitinophagia</taxon>
        <taxon>Chitinophagales</taxon>
        <taxon>Chitinophagaceae</taxon>
        <taxon>Flavisolibacter</taxon>
    </lineage>
</organism>
<sequence>MTRFKTWKSSVLLIAPLELLLLAVVISLFITAFITAAKFTKGPLSITALKEYLFGLRSLLESRTDLDADTERSTLEKLFNQVKANCAGTVITKNEELKEVLQSTCQNIQLTMESKKTGQRNAWQQLKDTAFGFHEQYFSNAIA</sequence>
<evidence type="ECO:0000313" key="2">
    <source>
        <dbReference type="EMBL" id="ANE50930.1"/>
    </source>
</evidence>
<dbReference type="AlphaFoldDB" id="A0A172TV62"/>
<reference evidence="3" key="1">
    <citation type="submission" date="2015-01" db="EMBL/GenBank/DDBJ databases">
        <title>Flavisolibacter sp./LCS9/ whole genome sequencing.</title>
        <authorList>
            <person name="Kim M.K."/>
            <person name="Srinivasan S."/>
            <person name="Lee J.-J."/>
        </authorList>
    </citation>
    <scope>NUCLEOTIDE SEQUENCE [LARGE SCALE GENOMIC DNA]</scope>
    <source>
        <strain evidence="3">LCS9</strain>
    </source>
</reference>
<dbReference type="Proteomes" id="UP000077177">
    <property type="component" value="Chromosome"/>
</dbReference>
<evidence type="ECO:0000313" key="3">
    <source>
        <dbReference type="Proteomes" id="UP000077177"/>
    </source>
</evidence>
<proteinExistence type="predicted"/>
<feature type="transmembrane region" description="Helical" evidence="1">
    <location>
        <begin position="12"/>
        <end position="34"/>
    </location>
</feature>
<evidence type="ECO:0008006" key="4">
    <source>
        <dbReference type="Google" id="ProtNLM"/>
    </source>
</evidence>
<reference evidence="2 3" key="2">
    <citation type="journal article" date="2016" name="Int. J. Syst. Evol. Microbiol.">
        <title>Flavisolibacter tropicus sp. nov., isolated from tropical soil.</title>
        <authorList>
            <person name="Lee J.J."/>
            <person name="Kang M.S."/>
            <person name="Kim G.S."/>
            <person name="Lee C.S."/>
            <person name="Lim S."/>
            <person name="Lee J."/>
            <person name="Roh S.H."/>
            <person name="Kang H."/>
            <person name="Ha J.M."/>
            <person name="Bae S."/>
            <person name="Jung H.Y."/>
            <person name="Kim M.K."/>
        </authorList>
    </citation>
    <scope>NUCLEOTIDE SEQUENCE [LARGE SCALE GENOMIC DNA]</scope>
    <source>
        <strain evidence="2 3">LCS9</strain>
    </source>
</reference>
<dbReference type="EMBL" id="CP011390">
    <property type="protein sequence ID" value="ANE50930.1"/>
    <property type="molecule type" value="Genomic_DNA"/>
</dbReference>
<dbReference type="KEGG" id="fla:SY85_10870"/>
<keyword evidence="1" id="KW-1133">Transmembrane helix</keyword>